<evidence type="ECO:0000313" key="3">
    <source>
        <dbReference type="Proteomes" id="UP000645390"/>
    </source>
</evidence>
<gene>
    <name evidence="2" type="ORF">GCM10008119_16440</name>
</gene>
<dbReference type="SMART" id="SM01126">
    <property type="entry name" value="DDE_Tnp_IS1595"/>
    <property type="match status" value="1"/>
</dbReference>
<evidence type="ECO:0000313" key="2">
    <source>
        <dbReference type="EMBL" id="GGI25195.1"/>
    </source>
</evidence>
<dbReference type="EMBL" id="BMDJ01000004">
    <property type="protein sequence ID" value="GGI25195.1"/>
    <property type="molecule type" value="Genomic_DNA"/>
</dbReference>
<reference evidence="3" key="1">
    <citation type="journal article" date="2019" name="Int. J. Syst. Evol. Microbiol.">
        <title>The Global Catalogue of Microorganisms (GCM) 10K type strain sequencing project: providing services to taxonomists for standard genome sequencing and annotation.</title>
        <authorList>
            <consortium name="The Broad Institute Genomics Platform"/>
            <consortium name="The Broad Institute Genome Sequencing Center for Infectious Disease"/>
            <person name="Wu L."/>
            <person name="Ma J."/>
        </authorList>
    </citation>
    <scope>NUCLEOTIDE SEQUENCE [LARGE SCALE GENOMIC DNA]</scope>
    <source>
        <strain evidence="3">CCM 8939</strain>
    </source>
</reference>
<name>A0ABQ2BI50_9SPHI</name>
<dbReference type="Proteomes" id="UP000645390">
    <property type="component" value="Unassembled WGS sequence"/>
</dbReference>
<dbReference type="Pfam" id="PF12762">
    <property type="entry name" value="DDE_Tnp_IS1595"/>
    <property type="match status" value="1"/>
</dbReference>
<keyword evidence="3" id="KW-1185">Reference proteome</keyword>
<organism evidence="2 3">
    <name type="scientific">Pedobacter mendelii</name>
    <dbReference type="NCBI Taxonomy" id="1908240"/>
    <lineage>
        <taxon>Bacteria</taxon>
        <taxon>Pseudomonadati</taxon>
        <taxon>Bacteroidota</taxon>
        <taxon>Sphingobacteriia</taxon>
        <taxon>Sphingobacteriales</taxon>
        <taxon>Sphingobacteriaceae</taxon>
        <taxon>Pedobacter</taxon>
    </lineage>
</organism>
<dbReference type="InterPro" id="IPR024445">
    <property type="entry name" value="Tnp_ISXO2-like"/>
</dbReference>
<protein>
    <recommendedName>
        <fullName evidence="1">ISXO2-like transposase domain-containing protein</fullName>
    </recommendedName>
</protein>
<comment type="caution">
    <text evidence="2">The sequence shown here is derived from an EMBL/GenBank/DDBJ whole genome shotgun (WGS) entry which is preliminary data.</text>
</comment>
<feature type="domain" description="ISXO2-like transposase" evidence="1">
    <location>
        <begin position="1"/>
        <end position="96"/>
    </location>
</feature>
<evidence type="ECO:0000259" key="1">
    <source>
        <dbReference type="SMART" id="SM01126"/>
    </source>
</evidence>
<sequence length="124" mass="14402">MLEKANVLTVKPISYKALKHGTKLMTDGFDAYYGLNKNYEHNVINHARGEYVRYHVHTNTIEGFGSRLKRGTKVINHWVSKGHLQSYVDEYALRYNTRKVSTNHRFNLILSNVAGRLTYKYLIA</sequence>
<accession>A0ABQ2BI50</accession>
<proteinExistence type="predicted"/>